<organism evidence="1 2">
    <name type="scientific">Cannabis sativa</name>
    <name type="common">Hemp</name>
    <name type="synonym">Marijuana</name>
    <dbReference type="NCBI Taxonomy" id="3483"/>
    <lineage>
        <taxon>Eukaryota</taxon>
        <taxon>Viridiplantae</taxon>
        <taxon>Streptophyta</taxon>
        <taxon>Embryophyta</taxon>
        <taxon>Tracheophyta</taxon>
        <taxon>Spermatophyta</taxon>
        <taxon>Magnoliopsida</taxon>
        <taxon>eudicotyledons</taxon>
        <taxon>Gunneridae</taxon>
        <taxon>Pentapetalae</taxon>
        <taxon>rosids</taxon>
        <taxon>fabids</taxon>
        <taxon>Rosales</taxon>
        <taxon>Cannabaceae</taxon>
        <taxon>Cannabis</taxon>
    </lineage>
</organism>
<dbReference type="EnsemblPlants" id="evm.model.03.1248">
    <property type="protein sequence ID" value="cds.evm.model.03.1248"/>
    <property type="gene ID" value="evm.TU.03.1248"/>
</dbReference>
<proteinExistence type="predicted"/>
<accession>A0A803P4J7</accession>
<evidence type="ECO:0000313" key="2">
    <source>
        <dbReference type="Proteomes" id="UP000596661"/>
    </source>
</evidence>
<evidence type="ECO:0000313" key="1">
    <source>
        <dbReference type="EnsemblPlants" id="cds.evm.model.03.1248"/>
    </source>
</evidence>
<keyword evidence="2" id="KW-1185">Reference proteome</keyword>
<sequence>MVKTVEKYKKYSYGGLDATQPLIDSHEVNSTGAPWPAHICPIYFSYIREQLSGIFEAKSKSRGSTEISEKPSWGRSRTVEYKGARAARESAGDIFEAY</sequence>
<reference evidence="1" key="1">
    <citation type="submission" date="2018-11" db="EMBL/GenBank/DDBJ databases">
        <authorList>
            <person name="Grassa J C."/>
        </authorList>
    </citation>
    <scope>NUCLEOTIDE SEQUENCE [LARGE SCALE GENOMIC DNA]</scope>
</reference>
<protein>
    <submittedName>
        <fullName evidence="1">Uncharacterized protein</fullName>
    </submittedName>
</protein>
<dbReference type="AlphaFoldDB" id="A0A803P4J7"/>
<dbReference type="Gramene" id="evm.model.03.1248">
    <property type="protein sequence ID" value="cds.evm.model.03.1248"/>
    <property type="gene ID" value="evm.TU.03.1248"/>
</dbReference>
<dbReference type="EMBL" id="UZAU01000290">
    <property type="status" value="NOT_ANNOTATED_CDS"/>
    <property type="molecule type" value="Genomic_DNA"/>
</dbReference>
<reference evidence="1" key="2">
    <citation type="submission" date="2021-03" db="UniProtKB">
        <authorList>
            <consortium name="EnsemblPlants"/>
        </authorList>
    </citation>
    <scope>IDENTIFICATION</scope>
</reference>
<dbReference type="Proteomes" id="UP000596661">
    <property type="component" value="Chromosome 3"/>
</dbReference>
<name>A0A803P4J7_CANSA</name>